<proteinExistence type="predicted"/>
<protein>
    <submittedName>
        <fullName evidence="3">Retrotransposon protein, putative, Ty3-gypsy subclass</fullName>
    </submittedName>
</protein>
<dbReference type="EMBL" id="BKCJ010141902">
    <property type="protein sequence ID" value="GEX96136.1"/>
    <property type="molecule type" value="Genomic_DNA"/>
</dbReference>
<dbReference type="SUPFAM" id="SSF53098">
    <property type="entry name" value="Ribonuclease H-like"/>
    <property type="match status" value="1"/>
</dbReference>
<feature type="domain" description="Integrase zinc-binding" evidence="2">
    <location>
        <begin position="1"/>
        <end position="32"/>
    </location>
</feature>
<organism evidence="3">
    <name type="scientific">Tanacetum cinerariifolium</name>
    <name type="common">Dalmatian daisy</name>
    <name type="synonym">Chrysanthemum cinerariifolium</name>
    <dbReference type="NCBI Taxonomy" id="118510"/>
    <lineage>
        <taxon>Eukaryota</taxon>
        <taxon>Viridiplantae</taxon>
        <taxon>Streptophyta</taxon>
        <taxon>Embryophyta</taxon>
        <taxon>Tracheophyta</taxon>
        <taxon>Spermatophyta</taxon>
        <taxon>Magnoliopsida</taxon>
        <taxon>eudicotyledons</taxon>
        <taxon>Gunneridae</taxon>
        <taxon>Pentapetalae</taxon>
        <taxon>asterids</taxon>
        <taxon>campanulids</taxon>
        <taxon>Asterales</taxon>
        <taxon>Asteraceae</taxon>
        <taxon>Asteroideae</taxon>
        <taxon>Anthemideae</taxon>
        <taxon>Anthemidinae</taxon>
        <taxon>Tanacetum</taxon>
    </lineage>
</organism>
<feature type="region of interest" description="Disordered" evidence="1">
    <location>
        <begin position="242"/>
        <end position="261"/>
    </location>
</feature>
<dbReference type="PANTHER" id="PTHR45835:SF99">
    <property type="entry name" value="CHROMO DOMAIN-CONTAINING PROTEIN-RELATED"/>
    <property type="match status" value="1"/>
</dbReference>
<dbReference type="AlphaFoldDB" id="A0A699HCK5"/>
<dbReference type="Gene3D" id="1.10.340.70">
    <property type="match status" value="1"/>
</dbReference>
<sequence length="310" mass="35375">MYGDLKQHFWWNGMKQDIATYVGRCLICQQVKIEHQRASGLLQPLDIPVWKWDEIFMDFVMGLPRTQKKNDAIWVVVDRLTKSAHFLPIRKDFSINRLANIFQQEIVRLQGTLTLEDMLRSCALEWTGNWDEYLCLVEFAYNNSWHASIKAAPYELLQGRKCRAPCWNKVGERVIEGLELIEVTNEKIVVAKEKLKEARSRQKIYVERHRRSFEFNPGDRVFLKGAYGCILEQGVTKFVNSNSASTSSSGTLPSNTISNPRSDLKAITTQSGVSYDGPQIPPSTSFLPKVLEDKLEATKETVNPTNNGST</sequence>
<accession>A0A699HCK5</accession>
<dbReference type="Gene3D" id="3.30.420.10">
    <property type="entry name" value="Ribonuclease H-like superfamily/Ribonuclease H"/>
    <property type="match status" value="2"/>
</dbReference>
<evidence type="ECO:0000259" key="2">
    <source>
        <dbReference type="Pfam" id="PF17921"/>
    </source>
</evidence>
<evidence type="ECO:0000256" key="1">
    <source>
        <dbReference type="SAM" id="MobiDB-lite"/>
    </source>
</evidence>
<dbReference type="InterPro" id="IPR036397">
    <property type="entry name" value="RNaseH_sf"/>
</dbReference>
<dbReference type="InterPro" id="IPR012337">
    <property type="entry name" value="RNaseH-like_sf"/>
</dbReference>
<comment type="caution">
    <text evidence="3">The sequence shown here is derived from an EMBL/GenBank/DDBJ whole genome shotgun (WGS) entry which is preliminary data.</text>
</comment>
<dbReference type="PANTHER" id="PTHR45835">
    <property type="entry name" value="YALI0A06105P"/>
    <property type="match status" value="1"/>
</dbReference>
<feature type="compositionally biased region" description="Low complexity" evidence="1">
    <location>
        <begin position="242"/>
        <end position="256"/>
    </location>
</feature>
<evidence type="ECO:0000313" key="3">
    <source>
        <dbReference type="EMBL" id="GEX96136.1"/>
    </source>
</evidence>
<dbReference type="GO" id="GO:0003676">
    <property type="term" value="F:nucleic acid binding"/>
    <property type="evidence" value="ECO:0007669"/>
    <property type="project" value="InterPro"/>
</dbReference>
<name>A0A699HCK5_TANCI</name>
<dbReference type="InterPro" id="IPR041588">
    <property type="entry name" value="Integrase_H2C2"/>
</dbReference>
<gene>
    <name evidence="3" type="ORF">Tci_368111</name>
</gene>
<reference evidence="3" key="1">
    <citation type="journal article" date="2019" name="Sci. Rep.">
        <title>Draft genome of Tanacetum cinerariifolium, the natural source of mosquito coil.</title>
        <authorList>
            <person name="Yamashiro T."/>
            <person name="Shiraishi A."/>
            <person name="Satake H."/>
            <person name="Nakayama K."/>
        </authorList>
    </citation>
    <scope>NUCLEOTIDE SEQUENCE</scope>
</reference>
<dbReference type="Pfam" id="PF17921">
    <property type="entry name" value="Integrase_H2C2"/>
    <property type="match status" value="1"/>
</dbReference>